<dbReference type="GO" id="GO:0003993">
    <property type="term" value="F:acid phosphatase activity"/>
    <property type="evidence" value="ECO:0007669"/>
    <property type="project" value="InterPro"/>
</dbReference>
<dbReference type="InterPro" id="IPR015914">
    <property type="entry name" value="PAPs_N"/>
</dbReference>
<dbReference type="GO" id="GO:0046872">
    <property type="term" value="F:metal ion binding"/>
    <property type="evidence" value="ECO:0007669"/>
    <property type="project" value="InterPro"/>
</dbReference>
<dbReference type="OrthoDB" id="9809781at2"/>
<evidence type="ECO:0000256" key="1">
    <source>
        <dbReference type="ARBA" id="ARBA00022729"/>
    </source>
</evidence>
<dbReference type="PANTHER" id="PTHR45867:SF3">
    <property type="entry name" value="ACID PHOSPHATASE TYPE 7"/>
    <property type="match status" value="1"/>
</dbReference>
<dbReference type="SUPFAM" id="SSF49363">
    <property type="entry name" value="Purple acid phosphatase, N-terminal domain"/>
    <property type="match status" value="1"/>
</dbReference>
<dbReference type="Proteomes" id="UP000184609">
    <property type="component" value="Unassembled WGS sequence"/>
</dbReference>
<evidence type="ECO:0000259" key="3">
    <source>
        <dbReference type="PROSITE" id="PS50853"/>
    </source>
</evidence>
<feature type="domain" description="Fibronectin type-III" evidence="3">
    <location>
        <begin position="38"/>
        <end position="138"/>
    </location>
</feature>
<reference evidence="5" key="1">
    <citation type="submission" date="2016-12" db="EMBL/GenBank/DDBJ databases">
        <authorList>
            <person name="Varghese N."/>
            <person name="Submissions S."/>
        </authorList>
    </citation>
    <scope>NUCLEOTIDE SEQUENCE [LARGE SCALE GENOMIC DNA]</scope>
    <source>
        <strain evidence="5">DSM 25035</strain>
    </source>
</reference>
<dbReference type="Gene3D" id="3.60.21.10">
    <property type="match status" value="1"/>
</dbReference>
<dbReference type="PROSITE" id="PS51257">
    <property type="entry name" value="PROKAR_LIPOPROTEIN"/>
    <property type="match status" value="1"/>
</dbReference>
<dbReference type="InterPro" id="IPR004843">
    <property type="entry name" value="Calcineurin-like_PHP"/>
</dbReference>
<dbReference type="RefSeq" id="WP_073571464.1">
    <property type="nucleotide sequence ID" value="NZ_FRXN01000002.1"/>
</dbReference>
<keyword evidence="5" id="KW-1185">Reference proteome</keyword>
<dbReference type="PANTHER" id="PTHR45867">
    <property type="entry name" value="PURPLE ACID PHOSPHATASE"/>
    <property type="match status" value="1"/>
</dbReference>
<dbReference type="Gene3D" id="2.60.40.380">
    <property type="entry name" value="Purple acid phosphatase-like, N-terminal"/>
    <property type="match status" value="1"/>
</dbReference>
<dbReference type="Pfam" id="PF16656">
    <property type="entry name" value="Pur_ac_phosph_N"/>
    <property type="match status" value="1"/>
</dbReference>
<protein>
    <submittedName>
        <fullName evidence="4">Calcineurin-like phosphoesterase</fullName>
    </submittedName>
</protein>
<gene>
    <name evidence="4" type="ORF">SAMN04488108_1830</name>
</gene>
<sequence>MKNFAPIFLLILIAGCTHTEKQSSVSEQQTVSNELPQSPHHVKLTWETSPSTSQAVSWRTSDEIKSGTVEYVKATASPFFEVDVRQISAETDTLTSDDRTWAYHQANITGLEPGTTYSYRVGSGDFWSEWSEFTTAIGTDEPFKFIYFGDVQRFIYSKGSRILRQAILNVPDAKFMVFGGDLVHRGAQNIENYGEFFPGGGWIFQNIPTIATPGNHEHDNAKSGIDLSDLWFQNFNFPKNSPEGHEEETYFVDYNNIRVISLNMCRYRYEDDRKEIYDWTKESLEEFEGDWVFITFHYAMDALARNRDAGIRFPEFKALFEQYNVPLILTGHEHLYARGRMDAPFPVYVVSVAGPYQNAIRFADWIERAGTNMQLFQEIEVSPDTLHYYSKTVLGDIYDEFKIVKDGAGKLTFIEGKNLPEESLEPTQDFEDRYDQDLVESYEKDRAEYLNRKRK</sequence>
<accession>A0A1M7ZAX8</accession>
<name>A0A1M7ZAX8_9BACT</name>
<evidence type="ECO:0000256" key="2">
    <source>
        <dbReference type="SAM" id="MobiDB-lite"/>
    </source>
</evidence>
<dbReference type="InterPro" id="IPR029052">
    <property type="entry name" value="Metallo-depent_PP-like"/>
</dbReference>
<dbReference type="CDD" id="cd00063">
    <property type="entry name" value="FN3"/>
    <property type="match status" value="1"/>
</dbReference>
<dbReference type="EMBL" id="FRXN01000002">
    <property type="protein sequence ID" value="SHO62061.1"/>
    <property type="molecule type" value="Genomic_DNA"/>
</dbReference>
<evidence type="ECO:0000313" key="4">
    <source>
        <dbReference type="EMBL" id="SHO62061.1"/>
    </source>
</evidence>
<dbReference type="PROSITE" id="PS50853">
    <property type="entry name" value="FN3"/>
    <property type="match status" value="1"/>
</dbReference>
<evidence type="ECO:0000313" key="5">
    <source>
        <dbReference type="Proteomes" id="UP000184609"/>
    </source>
</evidence>
<dbReference type="InterPro" id="IPR003961">
    <property type="entry name" value="FN3_dom"/>
</dbReference>
<dbReference type="SUPFAM" id="SSF56300">
    <property type="entry name" value="Metallo-dependent phosphatases"/>
    <property type="match status" value="1"/>
</dbReference>
<dbReference type="InterPro" id="IPR008963">
    <property type="entry name" value="Purple_acid_Pase-like_N"/>
</dbReference>
<feature type="compositionally biased region" description="Polar residues" evidence="2">
    <location>
        <begin position="24"/>
        <end position="36"/>
    </location>
</feature>
<keyword evidence="1" id="KW-0732">Signal</keyword>
<dbReference type="AlphaFoldDB" id="A0A1M7ZAX8"/>
<proteinExistence type="predicted"/>
<dbReference type="STRING" id="1073327.SAMN04488108_1830"/>
<dbReference type="Pfam" id="PF00149">
    <property type="entry name" value="Metallophos"/>
    <property type="match status" value="1"/>
</dbReference>
<feature type="region of interest" description="Disordered" evidence="2">
    <location>
        <begin position="24"/>
        <end position="48"/>
    </location>
</feature>
<organism evidence="4 5">
    <name type="scientific">Algoriphagus zhangzhouensis</name>
    <dbReference type="NCBI Taxonomy" id="1073327"/>
    <lineage>
        <taxon>Bacteria</taxon>
        <taxon>Pseudomonadati</taxon>
        <taxon>Bacteroidota</taxon>
        <taxon>Cytophagia</taxon>
        <taxon>Cytophagales</taxon>
        <taxon>Cyclobacteriaceae</taxon>
        <taxon>Algoriphagus</taxon>
    </lineage>
</organism>